<organism evidence="2 3">
    <name type="scientific">Brachybacterium fresconis</name>
    <dbReference type="NCBI Taxonomy" id="173363"/>
    <lineage>
        <taxon>Bacteria</taxon>
        <taxon>Bacillati</taxon>
        <taxon>Actinomycetota</taxon>
        <taxon>Actinomycetes</taxon>
        <taxon>Micrococcales</taxon>
        <taxon>Dermabacteraceae</taxon>
        <taxon>Brachybacterium</taxon>
    </lineage>
</organism>
<evidence type="ECO:0008006" key="4">
    <source>
        <dbReference type="Google" id="ProtNLM"/>
    </source>
</evidence>
<keyword evidence="3" id="KW-1185">Reference proteome</keyword>
<reference evidence="2 3" key="1">
    <citation type="submission" date="2021-03" db="EMBL/GenBank/DDBJ databases">
        <title>Sequencing the genomes of 1000 actinobacteria strains.</title>
        <authorList>
            <person name="Klenk H.-P."/>
        </authorList>
    </citation>
    <scope>NUCLEOTIDE SEQUENCE [LARGE SCALE GENOMIC DNA]</scope>
    <source>
        <strain evidence="2 3">DSM 14564</strain>
    </source>
</reference>
<dbReference type="Gene3D" id="1.20.1260.100">
    <property type="entry name" value="TspO/MBR protein"/>
    <property type="match status" value="1"/>
</dbReference>
<accession>A0ABS4YI70</accession>
<keyword evidence="1" id="KW-0812">Transmembrane</keyword>
<dbReference type="Proteomes" id="UP000698222">
    <property type="component" value="Unassembled WGS sequence"/>
</dbReference>
<evidence type="ECO:0000256" key="1">
    <source>
        <dbReference type="SAM" id="Phobius"/>
    </source>
</evidence>
<feature type="transmembrane region" description="Helical" evidence="1">
    <location>
        <begin position="62"/>
        <end position="81"/>
    </location>
</feature>
<protein>
    <recommendedName>
        <fullName evidence="4">Tryptophan-rich sensory protein</fullName>
    </recommendedName>
</protein>
<dbReference type="RefSeq" id="WP_209886984.1">
    <property type="nucleotide sequence ID" value="NZ_BAAAJV010000011.1"/>
</dbReference>
<sequence length="270" mass="27480">MTRTDSSSSTRRRTLARRLAVTASFVVAIVGSAIGVGAFGGVPISEAADGLLATDATLIAPAGPAFSIWTVIYAALGAYTLWQWWDRTDERRVAGPAIASLLLNAAWILLVQAGRVGLTVPVIVLLLAALAVLFRRLSRAAARGPLELLVVDGTFGLYLGWVSVATCANITAALVGAGAPDLGHPEWLAVLVLVVAGLIGIALASSGRGAIAAPAGITWGIAWIAVARSTGEPHSPITATGAAIAAVVVGAATVVAVVRRLRRSRSTVAG</sequence>
<feature type="transmembrane region" description="Helical" evidence="1">
    <location>
        <begin position="20"/>
        <end position="42"/>
    </location>
</feature>
<evidence type="ECO:0000313" key="3">
    <source>
        <dbReference type="Proteomes" id="UP000698222"/>
    </source>
</evidence>
<dbReference type="InterPro" id="IPR038330">
    <property type="entry name" value="TspO/MBR-related_sf"/>
</dbReference>
<proteinExistence type="predicted"/>
<keyword evidence="1" id="KW-0472">Membrane</keyword>
<feature type="transmembrane region" description="Helical" evidence="1">
    <location>
        <begin position="155"/>
        <end position="175"/>
    </location>
</feature>
<feature type="transmembrane region" description="Helical" evidence="1">
    <location>
        <begin position="116"/>
        <end position="134"/>
    </location>
</feature>
<feature type="transmembrane region" description="Helical" evidence="1">
    <location>
        <begin position="187"/>
        <end position="204"/>
    </location>
</feature>
<keyword evidence="1" id="KW-1133">Transmembrane helix</keyword>
<evidence type="ECO:0000313" key="2">
    <source>
        <dbReference type="EMBL" id="MBP2407593.1"/>
    </source>
</evidence>
<gene>
    <name evidence="2" type="ORF">JOF44_000496</name>
</gene>
<feature type="transmembrane region" description="Helical" evidence="1">
    <location>
        <begin position="237"/>
        <end position="258"/>
    </location>
</feature>
<name>A0ABS4YI70_9MICO</name>
<feature type="transmembrane region" description="Helical" evidence="1">
    <location>
        <begin position="211"/>
        <end position="231"/>
    </location>
</feature>
<comment type="caution">
    <text evidence="2">The sequence shown here is derived from an EMBL/GenBank/DDBJ whole genome shotgun (WGS) entry which is preliminary data.</text>
</comment>
<dbReference type="EMBL" id="JAGIOC010000001">
    <property type="protein sequence ID" value="MBP2407593.1"/>
    <property type="molecule type" value="Genomic_DNA"/>
</dbReference>
<feature type="transmembrane region" description="Helical" evidence="1">
    <location>
        <begin position="93"/>
        <end position="110"/>
    </location>
</feature>